<accession>A0ABX7MDI2</accession>
<evidence type="ECO:0000313" key="3">
    <source>
        <dbReference type="EMBL" id="QSI78889.1"/>
    </source>
</evidence>
<feature type="transmembrane region" description="Helical" evidence="1">
    <location>
        <begin position="52"/>
        <end position="77"/>
    </location>
</feature>
<evidence type="ECO:0000313" key="4">
    <source>
        <dbReference type="Proteomes" id="UP000663570"/>
    </source>
</evidence>
<feature type="transmembrane region" description="Helical" evidence="1">
    <location>
        <begin position="146"/>
        <end position="163"/>
    </location>
</feature>
<organism evidence="3 4">
    <name type="scientific">Niveibacterium microcysteis</name>
    <dbReference type="NCBI Taxonomy" id="2811415"/>
    <lineage>
        <taxon>Bacteria</taxon>
        <taxon>Pseudomonadati</taxon>
        <taxon>Pseudomonadota</taxon>
        <taxon>Betaproteobacteria</taxon>
        <taxon>Rhodocyclales</taxon>
        <taxon>Rhodocyclaceae</taxon>
        <taxon>Niveibacterium</taxon>
    </lineage>
</organism>
<dbReference type="Gene3D" id="1.20.144.10">
    <property type="entry name" value="Phosphatidic acid phosphatase type 2/haloperoxidase"/>
    <property type="match status" value="1"/>
</dbReference>
<reference evidence="3 4" key="1">
    <citation type="submission" date="2021-02" db="EMBL/GenBank/DDBJ databases">
        <title>Niveibacterium changnyeongensis HC41.</title>
        <authorList>
            <person name="Kang M."/>
        </authorList>
    </citation>
    <scope>NUCLEOTIDE SEQUENCE [LARGE SCALE GENOMIC DNA]</scope>
    <source>
        <strain evidence="3 4">HC41</strain>
    </source>
</reference>
<feature type="transmembrane region" description="Helical" evidence="1">
    <location>
        <begin position="195"/>
        <end position="216"/>
    </location>
</feature>
<dbReference type="EMBL" id="CP071060">
    <property type="protein sequence ID" value="QSI78889.1"/>
    <property type="molecule type" value="Genomic_DNA"/>
</dbReference>
<sequence>MPSRVEAALLAAVFALAALVFTVWPQLDLQITSLFFTAQDGFALDRLAVVKAIYWGVWGGSRLAVITVILLWLASFVVRNGWLATRRRWFGFLALAFALGPGLIADAGLKNHWGRARPHQIEAFGGTRHFTPALAPAAECDRNCSFVSGHATGAFALMAFGWLAAPRRRALWLGIAAVSGTVVGFVRVIQGGHFASDVVFAFYAVWLGCWLASTILRRVGWLPAGEQIPATLR</sequence>
<dbReference type="SMART" id="SM00014">
    <property type="entry name" value="acidPPc"/>
    <property type="match status" value="1"/>
</dbReference>
<keyword evidence="1" id="KW-0472">Membrane</keyword>
<gene>
    <name evidence="3" type="ORF">JY500_09870</name>
</gene>
<feature type="domain" description="Phosphatidic acid phosphatase type 2/haloperoxidase" evidence="2">
    <location>
        <begin position="90"/>
        <end position="213"/>
    </location>
</feature>
<dbReference type="Pfam" id="PF01569">
    <property type="entry name" value="PAP2"/>
    <property type="match status" value="1"/>
</dbReference>
<keyword evidence="1" id="KW-0812">Transmembrane</keyword>
<dbReference type="InterPro" id="IPR036938">
    <property type="entry name" value="PAP2/HPO_sf"/>
</dbReference>
<protein>
    <submittedName>
        <fullName evidence="3">Phosphatase PAP2 family protein</fullName>
    </submittedName>
</protein>
<dbReference type="RefSeq" id="WP_206256227.1">
    <property type="nucleotide sequence ID" value="NZ_CP071060.1"/>
</dbReference>
<feature type="transmembrane region" description="Helical" evidence="1">
    <location>
        <begin position="89"/>
        <end position="109"/>
    </location>
</feature>
<proteinExistence type="predicted"/>
<dbReference type="Proteomes" id="UP000663570">
    <property type="component" value="Chromosome"/>
</dbReference>
<dbReference type="CDD" id="cd03396">
    <property type="entry name" value="PAP2_like_6"/>
    <property type="match status" value="1"/>
</dbReference>
<name>A0ABX7MDI2_9RHOO</name>
<evidence type="ECO:0000259" key="2">
    <source>
        <dbReference type="SMART" id="SM00014"/>
    </source>
</evidence>
<feature type="transmembrane region" description="Helical" evidence="1">
    <location>
        <begin position="170"/>
        <end position="189"/>
    </location>
</feature>
<evidence type="ECO:0000256" key="1">
    <source>
        <dbReference type="SAM" id="Phobius"/>
    </source>
</evidence>
<keyword evidence="1" id="KW-1133">Transmembrane helix</keyword>
<keyword evidence="4" id="KW-1185">Reference proteome</keyword>
<dbReference type="SUPFAM" id="SSF48317">
    <property type="entry name" value="Acid phosphatase/Vanadium-dependent haloperoxidase"/>
    <property type="match status" value="1"/>
</dbReference>
<dbReference type="InterPro" id="IPR000326">
    <property type="entry name" value="PAP2/HPO"/>
</dbReference>